<feature type="region of interest" description="Disordered" evidence="1">
    <location>
        <begin position="53"/>
        <end position="104"/>
    </location>
</feature>
<sequence length="104" mass="11689">MLPLSENSKAITLEAPEFSGNTTNIDWYGWTDSDVLVRYLTYSNIDGPIQSSPCSMAIPDRRSIQGASSPHRTMTRKPGNSSRRFSPPIQKRRPLSVRLRLDPV</sequence>
<organism evidence="2 3">
    <name type="scientific">Paenibacillus chungangensis</name>
    <dbReference type="NCBI Taxonomy" id="696535"/>
    <lineage>
        <taxon>Bacteria</taxon>
        <taxon>Bacillati</taxon>
        <taxon>Bacillota</taxon>
        <taxon>Bacilli</taxon>
        <taxon>Bacillales</taxon>
        <taxon>Paenibacillaceae</taxon>
        <taxon>Paenibacillus</taxon>
    </lineage>
</organism>
<dbReference type="RefSeq" id="WP_377564387.1">
    <property type="nucleotide sequence ID" value="NZ_JBHTJZ010000012.1"/>
</dbReference>
<name>A0ABW3HR66_9BACL</name>
<keyword evidence="3" id="KW-1185">Reference proteome</keyword>
<proteinExistence type="predicted"/>
<dbReference type="Proteomes" id="UP001596989">
    <property type="component" value="Unassembled WGS sequence"/>
</dbReference>
<reference evidence="3" key="1">
    <citation type="journal article" date="2019" name="Int. J. Syst. Evol. Microbiol.">
        <title>The Global Catalogue of Microorganisms (GCM) 10K type strain sequencing project: providing services to taxonomists for standard genome sequencing and annotation.</title>
        <authorList>
            <consortium name="The Broad Institute Genomics Platform"/>
            <consortium name="The Broad Institute Genome Sequencing Center for Infectious Disease"/>
            <person name="Wu L."/>
            <person name="Ma J."/>
        </authorList>
    </citation>
    <scope>NUCLEOTIDE SEQUENCE [LARGE SCALE GENOMIC DNA]</scope>
    <source>
        <strain evidence="3">CCUG 59129</strain>
    </source>
</reference>
<feature type="compositionally biased region" description="Polar residues" evidence="1">
    <location>
        <begin position="65"/>
        <end position="84"/>
    </location>
</feature>
<evidence type="ECO:0000313" key="2">
    <source>
        <dbReference type="EMBL" id="MFD0960057.1"/>
    </source>
</evidence>
<accession>A0ABW3HR66</accession>
<evidence type="ECO:0000313" key="3">
    <source>
        <dbReference type="Proteomes" id="UP001596989"/>
    </source>
</evidence>
<dbReference type="EMBL" id="JBHTJZ010000012">
    <property type="protein sequence ID" value="MFD0960057.1"/>
    <property type="molecule type" value="Genomic_DNA"/>
</dbReference>
<gene>
    <name evidence="2" type="ORF">ACFQ2I_11690</name>
</gene>
<protein>
    <submittedName>
        <fullName evidence="2">Uncharacterized protein</fullName>
    </submittedName>
</protein>
<comment type="caution">
    <text evidence="2">The sequence shown here is derived from an EMBL/GenBank/DDBJ whole genome shotgun (WGS) entry which is preliminary data.</text>
</comment>
<evidence type="ECO:0000256" key="1">
    <source>
        <dbReference type="SAM" id="MobiDB-lite"/>
    </source>
</evidence>